<organism evidence="1 2">
    <name type="scientific">Bathymodiolus azoricus thioautotrophic gill symbiont</name>
    <dbReference type="NCBI Taxonomy" id="235205"/>
    <lineage>
        <taxon>Bacteria</taxon>
        <taxon>Pseudomonadati</taxon>
        <taxon>Pseudomonadota</taxon>
        <taxon>Gammaproteobacteria</taxon>
        <taxon>sulfur-oxidizing symbionts</taxon>
    </lineage>
</organism>
<dbReference type="InterPro" id="IPR036390">
    <property type="entry name" value="WH_DNA-bd_sf"/>
</dbReference>
<dbReference type="EMBL" id="CDSC02000186">
    <property type="protein sequence ID" value="SEH77125.1"/>
    <property type="molecule type" value="Genomic_DNA"/>
</dbReference>
<evidence type="ECO:0000313" key="2">
    <source>
        <dbReference type="Proteomes" id="UP000198988"/>
    </source>
</evidence>
<proteinExistence type="predicted"/>
<dbReference type="RefSeq" id="WP_241502540.1">
    <property type="nucleotide sequence ID" value="NZ_CDSC02000186.1"/>
</dbReference>
<dbReference type="AlphaFoldDB" id="A0A1H6KZC1"/>
<dbReference type="Proteomes" id="UP000198988">
    <property type="component" value="Unassembled WGS sequence"/>
</dbReference>
<reference evidence="2" key="1">
    <citation type="submission" date="2016-06" db="EMBL/GenBank/DDBJ databases">
        <authorList>
            <person name="Petersen J."/>
            <person name="Sayavedra L."/>
        </authorList>
    </citation>
    <scope>NUCLEOTIDE SEQUENCE [LARGE SCALE GENOMIC DNA]</scope>
    <source>
        <strain evidence="2">BazSymA</strain>
    </source>
</reference>
<protein>
    <submittedName>
        <fullName evidence="1">Cell division protein Fic</fullName>
    </submittedName>
</protein>
<accession>A0A1H6KZC1</accession>
<dbReference type="SUPFAM" id="SSF46785">
    <property type="entry name" value="Winged helix' DNA-binding domain"/>
    <property type="match status" value="1"/>
</dbReference>
<name>A0A1H6KZC1_9GAMM</name>
<keyword evidence="1" id="KW-0132">Cell division</keyword>
<sequence>MEQQALRNLDTAKKITGLYEQIKAPFTEVLSSKWSVKVLDFVFANPIFKNNGLSKRCGFSTQNAARFSKGLLSAGLIKVSMEPSGRRGVMYSFEPLLELVRV</sequence>
<keyword evidence="1" id="KW-0131">Cell cycle</keyword>
<gene>
    <name evidence="1" type="ORF">BAZSYMA_ACONTIG52170_1</name>
</gene>
<evidence type="ECO:0000313" key="1">
    <source>
        <dbReference type="EMBL" id="SEH77125.1"/>
    </source>
</evidence>
<dbReference type="GO" id="GO:0051301">
    <property type="term" value="P:cell division"/>
    <property type="evidence" value="ECO:0007669"/>
    <property type="project" value="UniProtKB-KW"/>
</dbReference>